<name>A0A1I5WWE5_9BACT</name>
<dbReference type="Proteomes" id="UP000199031">
    <property type="component" value="Unassembled WGS sequence"/>
</dbReference>
<dbReference type="InterPro" id="IPR001466">
    <property type="entry name" value="Beta-lactam-related"/>
</dbReference>
<reference evidence="2 3" key="1">
    <citation type="submission" date="2016-10" db="EMBL/GenBank/DDBJ databases">
        <authorList>
            <person name="de Groot N.N."/>
        </authorList>
    </citation>
    <scope>NUCLEOTIDE SEQUENCE [LARGE SCALE GENOMIC DNA]</scope>
    <source>
        <strain evidence="2 3">DSM 28286</strain>
    </source>
</reference>
<proteinExistence type="predicted"/>
<dbReference type="RefSeq" id="WP_218148494.1">
    <property type="nucleotide sequence ID" value="NZ_FOXQ01000007.1"/>
</dbReference>
<dbReference type="PANTHER" id="PTHR46825">
    <property type="entry name" value="D-ALANYL-D-ALANINE-CARBOXYPEPTIDASE/ENDOPEPTIDASE AMPH"/>
    <property type="match status" value="1"/>
</dbReference>
<sequence length="384" mass="42229">MKKHNYFKQIIFTGLLMIAGCIADAQNSRIETRIDSVMKAYKMVGLSVAVVKKGDIVYTHSFGLKNIATNTPLTNDDIFRIASISKSFSATAIMQLVEAKKLSLNDDVSKLIGFEVRNPKFPGKVITLKMLMSHTSSLNDSQGYFTLDSINPAKTANAYKCYSNYAPGEGYAYCNLNYNMVGTIIERVSGERFDKYIKAHILDKLGLYGGYEVGALDASKFATLYEYDSATKQFIADDGAYNPRTAEINNYIMGYSTPIFSPTGGMKISATDLAKYMTMHAYFGKYKGVKIISKKSAKIMQTPVSDGEGGYGLAILTADNTLIPGEVIKGHTGSAYGLYSSMFFHPKKKFGIVAITNGFDVVYDSGFNPALKAIDNILYEELIK</sequence>
<evidence type="ECO:0000259" key="1">
    <source>
        <dbReference type="Pfam" id="PF00144"/>
    </source>
</evidence>
<organism evidence="2 3">
    <name type="scientific">Parafilimonas terrae</name>
    <dbReference type="NCBI Taxonomy" id="1465490"/>
    <lineage>
        <taxon>Bacteria</taxon>
        <taxon>Pseudomonadati</taxon>
        <taxon>Bacteroidota</taxon>
        <taxon>Chitinophagia</taxon>
        <taxon>Chitinophagales</taxon>
        <taxon>Chitinophagaceae</taxon>
        <taxon>Parafilimonas</taxon>
    </lineage>
</organism>
<dbReference type="PANTHER" id="PTHR46825:SF9">
    <property type="entry name" value="BETA-LACTAMASE-RELATED DOMAIN-CONTAINING PROTEIN"/>
    <property type="match status" value="1"/>
</dbReference>
<accession>A0A1I5WWE5</accession>
<gene>
    <name evidence="2" type="ORF">SAMN05444277_10750</name>
</gene>
<dbReference type="Pfam" id="PF00144">
    <property type="entry name" value="Beta-lactamase"/>
    <property type="match status" value="1"/>
</dbReference>
<dbReference type="STRING" id="1465490.SAMN05444277_10750"/>
<dbReference type="SUPFAM" id="SSF56601">
    <property type="entry name" value="beta-lactamase/transpeptidase-like"/>
    <property type="match status" value="1"/>
</dbReference>
<dbReference type="EMBL" id="FOXQ01000007">
    <property type="protein sequence ID" value="SFQ24062.1"/>
    <property type="molecule type" value="Genomic_DNA"/>
</dbReference>
<dbReference type="AlphaFoldDB" id="A0A1I5WWE5"/>
<keyword evidence="3" id="KW-1185">Reference proteome</keyword>
<dbReference type="InterPro" id="IPR012338">
    <property type="entry name" value="Beta-lactam/transpept-like"/>
</dbReference>
<dbReference type="Gene3D" id="3.40.710.10">
    <property type="entry name" value="DD-peptidase/beta-lactamase superfamily"/>
    <property type="match status" value="1"/>
</dbReference>
<protein>
    <submittedName>
        <fullName evidence="2">CubicO group peptidase, beta-lactamase class C family</fullName>
    </submittedName>
</protein>
<evidence type="ECO:0000313" key="3">
    <source>
        <dbReference type="Proteomes" id="UP000199031"/>
    </source>
</evidence>
<dbReference type="InterPro" id="IPR050491">
    <property type="entry name" value="AmpC-like"/>
</dbReference>
<evidence type="ECO:0000313" key="2">
    <source>
        <dbReference type="EMBL" id="SFQ24062.1"/>
    </source>
</evidence>
<feature type="domain" description="Beta-lactamase-related" evidence="1">
    <location>
        <begin position="32"/>
        <end position="360"/>
    </location>
</feature>
<dbReference type="PROSITE" id="PS51257">
    <property type="entry name" value="PROKAR_LIPOPROTEIN"/>
    <property type="match status" value="1"/>
</dbReference>